<evidence type="ECO:0000256" key="3">
    <source>
        <dbReference type="ARBA" id="ARBA00022825"/>
    </source>
</evidence>
<dbReference type="InterPro" id="IPR000209">
    <property type="entry name" value="Peptidase_S8/S53_dom"/>
</dbReference>
<dbReference type="PROSITE" id="PS51892">
    <property type="entry name" value="SUBTILASE"/>
    <property type="match status" value="1"/>
</dbReference>
<organism evidence="9 10">
    <name type="scientific">Perkinsus chesapeaki</name>
    <name type="common">Clam parasite</name>
    <name type="synonym">Perkinsus andrewsi</name>
    <dbReference type="NCBI Taxonomy" id="330153"/>
    <lineage>
        <taxon>Eukaryota</taxon>
        <taxon>Sar</taxon>
        <taxon>Alveolata</taxon>
        <taxon>Perkinsozoa</taxon>
        <taxon>Perkinsea</taxon>
        <taxon>Perkinsida</taxon>
        <taxon>Perkinsidae</taxon>
        <taxon>Perkinsus</taxon>
    </lineage>
</organism>
<reference evidence="9 10" key="1">
    <citation type="submission" date="2020-04" db="EMBL/GenBank/DDBJ databases">
        <title>Perkinsus chesapeaki whole genome sequence.</title>
        <authorList>
            <person name="Bogema D.R."/>
        </authorList>
    </citation>
    <scope>NUCLEOTIDE SEQUENCE [LARGE SCALE GENOMIC DNA]</scope>
    <source>
        <strain evidence="9">ATCC PRA-425</strain>
    </source>
</reference>
<gene>
    <name evidence="9" type="ORF">FOL47_010070</name>
</gene>
<feature type="chain" id="PRO_5029890492" description="subtilisin" evidence="7">
    <location>
        <begin position="18"/>
        <end position="187"/>
    </location>
</feature>
<evidence type="ECO:0000256" key="6">
    <source>
        <dbReference type="PROSITE-ProRule" id="PRU01240"/>
    </source>
</evidence>
<evidence type="ECO:0000259" key="8">
    <source>
        <dbReference type="Pfam" id="PF00082"/>
    </source>
</evidence>
<evidence type="ECO:0000256" key="2">
    <source>
        <dbReference type="ARBA" id="ARBA00022801"/>
    </source>
</evidence>
<dbReference type="EC" id="3.4.21.62" evidence="5"/>
<proteinExistence type="inferred from homology"/>
<comment type="caution">
    <text evidence="9">The sequence shown here is derived from an EMBL/GenBank/DDBJ whole genome shotgun (WGS) entry which is preliminary data.</text>
</comment>
<dbReference type="PANTHER" id="PTHR42884">
    <property type="entry name" value="PROPROTEIN CONVERTASE SUBTILISIN/KEXIN-RELATED"/>
    <property type="match status" value="1"/>
</dbReference>
<feature type="domain" description="Peptidase S8/S53" evidence="8">
    <location>
        <begin position="66"/>
        <end position="172"/>
    </location>
</feature>
<keyword evidence="1" id="KW-0645">Protease</keyword>
<comment type="caution">
    <text evidence="6">Lacks conserved residue(s) required for the propagation of feature annotation.</text>
</comment>
<evidence type="ECO:0000313" key="10">
    <source>
        <dbReference type="Proteomes" id="UP000591131"/>
    </source>
</evidence>
<dbReference type="InterPro" id="IPR015500">
    <property type="entry name" value="Peptidase_S8_subtilisin-rel"/>
</dbReference>
<dbReference type="Proteomes" id="UP000591131">
    <property type="component" value="Unassembled WGS sequence"/>
</dbReference>
<dbReference type="PROSITE" id="PS00136">
    <property type="entry name" value="SUBTILASE_ASP"/>
    <property type="match status" value="1"/>
</dbReference>
<evidence type="ECO:0000256" key="5">
    <source>
        <dbReference type="ARBA" id="ARBA00023619"/>
    </source>
</evidence>
<dbReference type="SUPFAM" id="SSF52743">
    <property type="entry name" value="Subtilisin-like"/>
    <property type="match status" value="1"/>
</dbReference>
<name>A0A7J6MS72_PERCH</name>
<dbReference type="OrthoDB" id="531541at2759"/>
<evidence type="ECO:0000313" key="9">
    <source>
        <dbReference type="EMBL" id="KAF4673811.1"/>
    </source>
</evidence>
<dbReference type="PRINTS" id="PR00723">
    <property type="entry name" value="SUBTILISIN"/>
</dbReference>
<evidence type="ECO:0000256" key="1">
    <source>
        <dbReference type="ARBA" id="ARBA00022670"/>
    </source>
</evidence>
<dbReference type="GO" id="GO:0016020">
    <property type="term" value="C:membrane"/>
    <property type="evidence" value="ECO:0007669"/>
    <property type="project" value="TreeGrafter"/>
</dbReference>
<dbReference type="EMBL" id="JAAPAO010000075">
    <property type="protein sequence ID" value="KAF4673811.1"/>
    <property type="molecule type" value="Genomic_DNA"/>
</dbReference>
<sequence length="187" mass="20201">MWYRCLYPTCLLISVIAFMNNEGAGISKPASRPVNDPLYKQQASYLKAINVPAAWRRLTSTRVKRKKVTVALIDTGVKPDHPDLVGNLVTGYNVIRHNTNTSDPNGHGTHMAGVFGATINNSVGIAGVMDLVNIMPISVEETYSGAAQVAALDYAIRNKGGRNIKIILMAISGPTLRPEVADKIDEA</sequence>
<dbReference type="InterPro" id="IPR036852">
    <property type="entry name" value="Peptidase_S8/S53_dom_sf"/>
</dbReference>
<protein>
    <recommendedName>
        <fullName evidence="5">subtilisin</fullName>
        <ecNumber evidence="5">3.4.21.62</ecNumber>
    </recommendedName>
</protein>
<feature type="signal peptide" evidence="7">
    <location>
        <begin position="1"/>
        <end position="17"/>
    </location>
</feature>
<dbReference type="PANTHER" id="PTHR42884:SF14">
    <property type="entry name" value="NEUROENDOCRINE CONVERTASE 1"/>
    <property type="match status" value="1"/>
</dbReference>
<keyword evidence="7" id="KW-0732">Signal</keyword>
<comment type="catalytic activity">
    <reaction evidence="4">
        <text>Hydrolysis of proteins with broad specificity for peptide bonds, and a preference for a large uncharged residue in P1. Hydrolyzes peptide amides.</text>
        <dbReference type="EC" id="3.4.21.62"/>
    </reaction>
</comment>
<dbReference type="Gene3D" id="3.40.50.200">
    <property type="entry name" value="Peptidase S8/S53 domain"/>
    <property type="match status" value="1"/>
</dbReference>
<dbReference type="GO" id="GO:0016485">
    <property type="term" value="P:protein processing"/>
    <property type="evidence" value="ECO:0007669"/>
    <property type="project" value="TreeGrafter"/>
</dbReference>
<dbReference type="AlphaFoldDB" id="A0A7J6MS72"/>
<comment type="similarity">
    <text evidence="6">Belongs to the peptidase S8 family.</text>
</comment>
<dbReference type="GO" id="GO:0004252">
    <property type="term" value="F:serine-type endopeptidase activity"/>
    <property type="evidence" value="ECO:0007669"/>
    <property type="project" value="UniProtKB-EC"/>
</dbReference>
<keyword evidence="2" id="KW-0378">Hydrolase</keyword>
<dbReference type="Pfam" id="PF00082">
    <property type="entry name" value="Peptidase_S8"/>
    <property type="match status" value="1"/>
</dbReference>
<dbReference type="InterPro" id="IPR023827">
    <property type="entry name" value="Peptidase_S8_Asp-AS"/>
</dbReference>
<evidence type="ECO:0000256" key="4">
    <source>
        <dbReference type="ARBA" id="ARBA00023529"/>
    </source>
</evidence>
<evidence type="ECO:0000256" key="7">
    <source>
        <dbReference type="SAM" id="SignalP"/>
    </source>
</evidence>
<keyword evidence="3" id="KW-0720">Serine protease</keyword>
<accession>A0A7J6MS72</accession>
<keyword evidence="10" id="KW-1185">Reference proteome</keyword>